<feature type="compositionally biased region" description="Basic and acidic residues" evidence="1">
    <location>
        <begin position="115"/>
        <end position="125"/>
    </location>
</feature>
<dbReference type="InParanoid" id="A0A7J6JBB0"/>
<proteinExistence type="predicted"/>
<keyword evidence="3" id="KW-1185">Reference proteome</keyword>
<evidence type="ECO:0000313" key="3">
    <source>
        <dbReference type="Proteomes" id="UP000011096"/>
    </source>
</evidence>
<feature type="region of interest" description="Disordered" evidence="1">
    <location>
        <begin position="1"/>
        <end position="22"/>
    </location>
</feature>
<dbReference type="RefSeq" id="XP_066009190.1">
    <property type="nucleotide sequence ID" value="XM_066151409.1"/>
</dbReference>
<sequence>MPTGSSEQKLGFGEPAAAPPRGCTPLSLIGDVKMELTARPQSAGERLGGKTVLRRRGSPRDAAQAANEGERWLGIQLGPEPSGMNGAAIDPKKNQLCSSTMKNRETLIIGTPDSQAHRAGADRLD</sequence>
<organism evidence="2 3">
    <name type="scientific">Colletotrichum fructicola (strain Nara gc5)</name>
    <name type="common">Anthracnose fungus</name>
    <name type="synonym">Colletotrichum gloeosporioides (strain Nara gc5)</name>
    <dbReference type="NCBI Taxonomy" id="1213859"/>
    <lineage>
        <taxon>Eukaryota</taxon>
        <taxon>Fungi</taxon>
        <taxon>Dikarya</taxon>
        <taxon>Ascomycota</taxon>
        <taxon>Pezizomycotina</taxon>
        <taxon>Sordariomycetes</taxon>
        <taxon>Hypocreomycetidae</taxon>
        <taxon>Glomerellales</taxon>
        <taxon>Glomerellaceae</taxon>
        <taxon>Colletotrichum</taxon>
        <taxon>Colletotrichum gloeosporioides species complex</taxon>
    </lineage>
</organism>
<dbReference type="AlphaFoldDB" id="A0A7J6JBB0"/>
<reference evidence="2 3" key="2">
    <citation type="submission" date="2020-04" db="EMBL/GenBank/DDBJ databases">
        <title>Genome sequencing and assembly of multiple isolates from the Colletotrichum gloeosporioides species complex.</title>
        <authorList>
            <person name="Gan P."/>
            <person name="Shirasu K."/>
        </authorList>
    </citation>
    <scope>NUCLEOTIDE SEQUENCE [LARGE SCALE GENOMIC DNA]</scope>
    <source>
        <strain evidence="2 3">Nara gc5</strain>
    </source>
</reference>
<feature type="region of interest" description="Disordered" evidence="1">
    <location>
        <begin position="106"/>
        <end position="125"/>
    </location>
</feature>
<accession>A0A7J6JBB0</accession>
<gene>
    <name evidence="2" type="ORF">CGGC5_v005184</name>
</gene>
<dbReference type="EMBL" id="ANPB02000003">
    <property type="protein sequence ID" value="KAF4487121.1"/>
    <property type="molecule type" value="Genomic_DNA"/>
</dbReference>
<name>A0A7J6JBB0_COLFN</name>
<dbReference type="Proteomes" id="UP000011096">
    <property type="component" value="Unassembled WGS sequence"/>
</dbReference>
<comment type="caution">
    <text evidence="2">The sequence shown here is derived from an EMBL/GenBank/DDBJ whole genome shotgun (WGS) entry which is preliminary data.</text>
</comment>
<dbReference type="GeneID" id="90979779"/>
<reference evidence="2 3" key="1">
    <citation type="submission" date="2012-08" db="EMBL/GenBank/DDBJ databases">
        <authorList>
            <person name="Gan P.H.P."/>
            <person name="Ikeda K."/>
            <person name="Irieda H."/>
            <person name="Narusaka M."/>
            <person name="O'Connell R.J."/>
            <person name="Narusaka Y."/>
            <person name="Takano Y."/>
            <person name="Kubo Y."/>
            <person name="Shirasu K."/>
        </authorList>
    </citation>
    <scope>NUCLEOTIDE SEQUENCE [LARGE SCALE GENOMIC DNA]</scope>
    <source>
        <strain evidence="2 3">Nara gc5</strain>
    </source>
</reference>
<evidence type="ECO:0000313" key="2">
    <source>
        <dbReference type="EMBL" id="KAF4487121.1"/>
    </source>
</evidence>
<evidence type="ECO:0000256" key="1">
    <source>
        <dbReference type="SAM" id="MobiDB-lite"/>
    </source>
</evidence>
<protein>
    <submittedName>
        <fullName evidence="2">Uncharacterized protein</fullName>
    </submittedName>
</protein>
<dbReference type="OrthoDB" id="10587747at2759"/>